<evidence type="ECO:0000313" key="2">
    <source>
        <dbReference type="Proteomes" id="UP001165960"/>
    </source>
</evidence>
<comment type="caution">
    <text evidence="1">The sequence shown here is derived from an EMBL/GenBank/DDBJ whole genome shotgun (WGS) entry which is preliminary data.</text>
</comment>
<proteinExistence type="predicted"/>
<reference evidence="1" key="1">
    <citation type="submission" date="2022-04" db="EMBL/GenBank/DDBJ databases">
        <title>Genome of the entomopathogenic fungus Entomophthora muscae.</title>
        <authorList>
            <person name="Elya C."/>
            <person name="Lovett B.R."/>
            <person name="Lee E."/>
            <person name="Macias A.M."/>
            <person name="Hajek A.E."/>
            <person name="De Bivort B.L."/>
            <person name="Kasson M.T."/>
            <person name="De Fine Licht H.H."/>
            <person name="Stajich J.E."/>
        </authorList>
    </citation>
    <scope>NUCLEOTIDE SEQUENCE</scope>
    <source>
        <strain evidence="1">Berkeley</strain>
    </source>
</reference>
<name>A0ACC2RHV3_9FUNG</name>
<keyword evidence="2" id="KW-1185">Reference proteome</keyword>
<dbReference type="EMBL" id="QTSX02007208">
    <property type="protein sequence ID" value="KAJ9049678.1"/>
    <property type="molecule type" value="Genomic_DNA"/>
</dbReference>
<accession>A0ACC2RHV3</accession>
<organism evidence="1 2">
    <name type="scientific">Entomophthora muscae</name>
    <dbReference type="NCBI Taxonomy" id="34485"/>
    <lineage>
        <taxon>Eukaryota</taxon>
        <taxon>Fungi</taxon>
        <taxon>Fungi incertae sedis</taxon>
        <taxon>Zoopagomycota</taxon>
        <taxon>Entomophthoromycotina</taxon>
        <taxon>Entomophthoromycetes</taxon>
        <taxon>Entomophthorales</taxon>
        <taxon>Entomophthoraceae</taxon>
        <taxon>Entomophthora</taxon>
    </lineage>
</organism>
<gene>
    <name evidence="1" type="ORF">DSO57_1021937</name>
</gene>
<protein>
    <submittedName>
        <fullName evidence="1">Uncharacterized protein</fullName>
    </submittedName>
</protein>
<dbReference type="Proteomes" id="UP001165960">
    <property type="component" value="Unassembled WGS sequence"/>
</dbReference>
<sequence length="125" mass="13471">MKFHIATLISLVALQAGALSFDRSSLGTESQPDAQYSAPIVKREGVHDAKKIAKKTTKKPSTLSKISNKAGKYGEKVSNKAVNSGANAVNGVKRKYRDATKPKPKPKGSGKYNKIRAKYNLKPTA</sequence>
<evidence type="ECO:0000313" key="1">
    <source>
        <dbReference type="EMBL" id="KAJ9049678.1"/>
    </source>
</evidence>